<reference evidence="4 5" key="1">
    <citation type="submission" date="2015-01" db="EMBL/GenBank/DDBJ databases">
        <title>The Genome Sequence of Capronia semiimmersa CBS27337.</title>
        <authorList>
            <consortium name="The Broad Institute Genomics Platform"/>
            <person name="Cuomo C."/>
            <person name="de Hoog S."/>
            <person name="Gorbushina A."/>
            <person name="Stielow B."/>
            <person name="Teixiera M."/>
            <person name="Abouelleil A."/>
            <person name="Chapman S.B."/>
            <person name="Priest M."/>
            <person name="Young S.K."/>
            <person name="Wortman J."/>
            <person name="Nusbaum C."/>
            <person name="Birren B."/>
        </authorList>
    </citation>
    <scope>NUCLEOTIDE SEQUENCE [LARGE SCALE GENOMIC DNA]</scope>
    <source>
        <strain evidence="4 5">CBS 27337</strain>
    </source>
</reference>
<dbReference type="AlphaFoldDB" id="A0A0D2F841"/>
<feature type="domain" description="TTI1 N-terminal TPR" evidence="2">
    <location>
        <begin position="10"/>
        <end position="342"/>
    </location>
</feature>
<gene>
    <name evidence="4" type="ORF">PV04_09948</name>
</gene>
<evidence type="ECO:0000259" key="2">
    <source>
        <dbReference type="Pfam" id="PF24173"/>
    </source>
</evidence>
<feature type="region of interest" description="Disordered" evidence="1">
    <location>
        <begin position="767"/>
        <end position="823"/>
    </location>
</feature>
<dbReference type="InterPro" id="IPR057566">
    <property type="entry name" value="TPR_TTI1_N"/>
</dbReference>
<dbReference type="STRING" id="5601.A0A0D2F841"/>
<accession>A0A0D2F841</accession>
<dbReference type="InterPro" id="IPR011989">
    <property type="entry name" value="ARM-like"/>
</dbReference>
<name>A0A0D2F841_9EURO</name>
<dbReference type="GO" id="GO:0005737">
    <property type="term" value="C:cytoplasm"/>
    <property type="evidence" value="ECO:0007669"/>
    <property type="project" value="TreeGrafter"/>
</dbReference>
<dbReference type="EMBL" id="KN846962">
    <property type="protein sequence ID" value="KIW63070.1"/>
    <property type="molecule type" value="Genomic_DNA"/>
</dbReference>
<feature type="compositionally biased region" description="Basic and acidic residues" evidence="1">
    <location>
        <begin position="811"/>
        <end position="822"/>
    </location>
</feature>
<evidence type="ECO:0000256" key="1">
    <source>
        <dbReference type="SAM" id="MobiDB-lite"/>
    </source>
</evidence>
<dbReference type="Proteomes" id="UP000054266">
    <property type="component" value="Unassembled WGS sequence"/>
</dbReference>
<dbReference type="PANTHER" id="PTHR18460">
    <property type="entry name" value="TEL2 INTERACTING PROTEIN 1 TTI1 FAMILY MEMBER"/>
    <property type="match status" value="1"/>
</dbReference>
<dbReference type="Gene3D" id="1.25.10.10">
    <property type="entry name" value="Leucine-rich Repeat Variant"/>
    <property type="match status" value="1"/>
</dbReference>
<protein>
    <submittedName>
        <fullName evidence="4">Uncharacterized protein</fullName>
    </submittedName>
</protein>
<dbReference type="Pfam" id="PF21547">
    <property type="entry name" value="TTI1"/>
    <property type="match status" value="1"/>
</dbReference>
<keyword evidence="5" id="KW-1185">Reference proteome</keyword>
<organism evidence="4 5">
    <name type="scientific">Phialophora macrospora</name>
    <dbReference type="NCBI Taxonomy" id="1851006"/>
    <lineage>
        <taxon>Eukaryota</taxon>
        <taxon>Fungi</taxon>
        <taxon>Dikarya</taxon>
        <taxon>Ascomycota</taxon>
        <taxon>Pezizomycotina</taxon>
        <taxon>Eurotiomycetes</taxon>
        <taxon>Chaetothyriomycetidae</taxon>
        <taxon>Chaetothyriales</taxon>
        <taxon>Herpotrichiellaceae</taxon>
        <taxon>Phialophora</taxon>
    </lineage>
</organism>
<feature type="compositionally biased region" description="Acidic residues" evidence="1">
    <location>
        <begin position="797"/>
        <end position="810"/>
    </location>
</feature>
<dbReference type="Pfam" id="PF24181">
    <property type="entry name" value="TPR_TTI1_C"/>
    <property type="match status" value="1"/>
</dbReference>
<evidence type="ECO:0000259" key="3">
    <source>
        <dbReference type="Pfam" id="PF24181"/>
    </source>
</evidence>
<dbReference type="PANTHER" id="PTHR18460:SF3">
    <property type="entry name" value="TELO2-INTERACTING PROTEIN 1 HOMOLOG"/>
    <property type="match status" value="1"/>
</dbReference>
<proteinExistence type="predicted"/>
<dbReference type="InterPro" id="IPR052587">
    <property type="entry name" value="TELO2-interacting_protein_1"/>
</dbReference>
<sequence length="1072" mass="117289">MMTQSRQQAFQQLRPPCVELSSVALKFKANQASAKAVLLALEQVHHTLESLGNENLLDQKLAEYAFFPLTHIFNQSQRLSSRSLELAVRCVQVLVSKGWREKLVSEMAKQLLILMGLLVSRNPKQQAEPATDELKVAAFDCMSSLVRQSSSAAADFLQGAGHKSIVDQLIYQLLEALTDASSEHVQISASHALLELQCAIKDQALIASLLPRTVSTLVKVLRPSTQAKRTRKVLVAYLHVLTDILRRALADEVVSQISTEVGSVRPSSAEGPQSGVVLDKSWLDATTPQIDLALVQVVKLKTHEGPDVADALLDLCLTVIDECSHTLARSIPLMIDTLAVICHSSNGSKAYAALKHLIASRLELAEVLSAKFYDWSQALPRIMQGSDDKPKQQLLKQVATCFIMLTDTSNVPSEAASRVTSVLIETVAAAIGSSSKKSELISEAAHIPATELIQQSRSLDRQFLPVLLGHQSQSSSREELGHLIASLKSQAFSQQIIRGLVDRLHDPDTNKKLSAAWLALRFLDSDKSGAFDVMALIEEDFSASDLSLSRPFLISDLYSNILPFLTEYPDTIGEADTDWRLVALSLEIMVLQASQLGRSYRTELVETLFPLLTLLGSHNAQLQQHAMTALNLLAAACEYESAASMLVDNVDYLVNAVALRLNAFDVSRTSLQVITMMIRLCGARLLPHLDDLTGSIFGALDSFHGYPDLVEQLFEVLRMVVTESSKAPGVLMIKAGQISTIRKEKTAHVSGLEDILDDLRTRKGRKDKYDGEHVHMATAPHRPWTTAQNGPANAEQGDPDDVEDVGDDDQPLEHTGKKEEANVSKSHQLLLNVAQSTVPHLSSPSAKVRLTLLELLQDVLPILALHENTFLPLVNSIWPAVVARLFTMNDGAAGDAAFNVRAVAITIAAICRGAGDFMASRIEDTFADFEALFKKTYSSVVRPTKSHKSVALINVLGGALSMPTNRSMVPDHERITADPRSAIISSSDTARTSKGQILEALVDLMVTILQSVRLSEDNADRVFELLGPFKHRKPVRETLLEYNEDAVWLIEESSRPIRSGSEIRCAKPGSSP</sequence>
<dbReference type="InterPro" id="IPR049362">
    <property type="entry name" value="TTI1_rpt"/>
</dbReference>
<dbReference type="InterPro" id="IPR016024">
    <property type="entry name" value="ARM-type_fold"/>
</dbReference>
<feature type="domain" description="TTI1 C-terminal TPR" evidence="3">
    <location>
        <begin position="789"/>
        <end position="924"/>
    </location>
</feature>
<dbReference type="SUPFAM" id="SSF48371">
    <property type="entry name" value="ARM repeat"/>
    <property type="match status" value="1"/>
</dbReference>
<evidence type="ECO:0000313" key="5">
    <source>
        <dbReference type="Proteomes" id="UP000054266"/>
    </source>
</evidence>
<dbReference type="Pfam" id="PF24173">
    <property type="entry name" value="TPR_TTI1_N"/>
    <property type="match status" value="1"/>
</dbReference>
<evidence type="ECO:0000313" key="4">
    <source>
        <dbReference type="EMBL" id="KIW63070.1"/>
    </source>
</evidence>
<dbReference type="HOGENOM" id="CLU_005544_0_0_1"/>
<dbReference type="InterPro" id="IPR057567">
    <property type="entry name" value="TPR_TTI1_C"/>
</dbReference>